<accession>A0A9P4IP68</accession>
<keyword evidence="3" id="KW-1185">Reference proteome</keyword>
<evidence type="ECO:0000259" key="1">
    <source>
        <dbReference type="Pfam" id="PF00149"/>
    </source>
</evidence>
<dbReference type="PANTHER" id="PTHR12905">
    <property type="entry name" value="METALLOPHOSPHOESTERASE"/>
    <property type="match status" value="1"/>
</dbReference>
<dbReference type="Proteomes" id="UP000799772">
    <property type="component" value="Unassembled WGS sequence"/>
</dbReference>
<organism evidence="2 3">
    <name type="scientific">Rhizodiscina lignyota</name>
    <dbReference type="NCBI Taxonomy" id="1504668"/>
    <lineage>
        <taxon>Eukaryota</taxon>
        <taxon>Fungi</taxon>
        <taxon>Dikarya</taxon>
        <taxon>Ascomycota</taxon>
        <taxon>Pezizomycotina</taxon>
        <taxon>Dothideomycetes</taxon>
        <taxon>Pleosporomycetidae</taxon>
        <taxon>Aulographales</taxon>
        <taxon>Rhizodiscinaceae</taxon>
        <taxon>Rhizodiscina</taxon>
    </lineage>
</organism>
<dbReference type="PANTHER" id="PTHR12905:SF0">
    <property type="entry name" value="CALCINEURIN-LIKE PHOSPHOESTERASE DOMAIN-CONTAINING PROTEIN"/>
    <property type="match status" value="1"/>
</dbReference>
<name>A0A9P4IP68_9PEZI</name>
<feature type="domain" description="Calcineurin-like phosphoesterase" evidence="1">
    <location>
        <begin position="10"/>
        <end position="226"/>
    </location>
</feature>
<reference evidence="2" key="1">
    <citation type="journal article" date="2020" name="Stud. Mycol.">
        <title>101 Dothideomycetes genomes: a test case for predicting lifestyles and emergence of pathogens.</title>
        <authorList>
            <person name="Haridas S."/>
            <person name="Albert R."/>
            <person name="Binder M."/>
            <person name="Bloem J."/>
            <person name="Labutti K."/>
            <person name="Salamov A."/>
            <person name="Andreopoulos B."/>
            <person name="Baker S."/>
            <person name="Barry K."/>
            <person name="Bills G."/>
            <person name="Bluhm B."/>
            <person name="Cannon C."/>
            <person name="Castanera R."/>
            <person name="Culley D."/>
            <person name="Daum C."/>
            <person name="Ezra D."/>
            <person name="Gonzalez J."/>
            <person name="Henrissat B."/>
            <person name="Kuo A."/>
            <person name="Liang C."/>
            <person name="Lipzen A."/>
            <person name="Lutzoni F."/>
            <person name="Magnuson J."/>
            <person name="Mondo S."/>
            <person name="Nolan M."/>
            <person name="Ohm R."/>
            <person name="Pangilinan J."/>
            <person name="Park H.-J."/>
            <person name="Ramirez L."/>
            <person name="Alfaro M."/>
            <person name="Sun H."/>
            <person name="Tritt A."/>
            <person name="Yoshinaga Y."/>
            <person name="Zwiers L.-H."/>
            <person name="Turgeon B."/>
            <person name="Goodwin S."/>
            <person name="Spatafora J."/>
            <person name="Crous P."/>
            <person name="Grigoriev I."/>
        </authorList>
    </citation>
    <scope>NUCLEOTIDE SEQUENCE</scope>
    <source>
        <strain evidence="2">CBS 133067</strain>
    </source>
</reference>
<protein>
    <submittedName>
        <fullName evidence="2">Metallo-dependent phosphatase</fullName>
    </submittedName>
</protein>
<gene>
    <name evidence="2" type="ORF">NA57DRAFT_34893</name>
</gene>
<dbReference type="EMBL" id="ML978123">
    <property type="protein sequence ID" value="KAF2101731.1"/>
    <property type="molecule type" value="Genomic_DNA"/>
</dbReference>
<dbReference type="Gene3D" id="3.60.21.10">
    <property type="match status" value="1"/>
</dbReference>
<dbReference type="InterPro" id="IPR051693">
    <property type="entry name" value="UPF0046_metallophosphoest"/>
</dbReference>
<dbReference type="AlphaFoldDB" id="A0A9P4IP68"/>
<dbReference type="SUPFAM" id="SSF56300">
    <property type="entry name" value="Metallo-dependent phosphatases"/>
    <property type="match status" value="1"/>
</dbReference>
<dbReference type="OrthoDB" id="630188at2759"/>
<dbReference type="InterPro" id="IPR029052">
    <property type="entry name" value="Metallo-depent_PP-like"/>
</dbReference>
<feature type="non-terminal residue" evidence="2">
    <location>
        <position position="1"/>
    </location>
</feature>
<comment type="caution">
    <text evidence="2">The sequence shown here is derived from an EMBL/GenBank/DDBJ whole genome shotgun (WGS) entry which is preliminary data.</text>
</comment>
<evidence type="ECO:0000313" key="2">
    <source>
        <dbReference type="EMBL" id="KAF2101731.1"/>
    </source>
</evidence>
<evidence type="ECO:0000313" key="3">
    <source>
        <dbReference type="Proteomes" id="UP000799772"/>
    </source>
</evidence>
<dbReference type="CDD" id="cd07379">
    <property type="entry name" value="MPP_239FB"/>
    <property type="match status" value="1"/>
</dbReference>
<dbReference type="GO" id="GO:0016787">
    <property type="term" value="F:hydrolase activity"/>
    <property type="evidence" value="ECO:0007669"/>
    <property type="project" value="InterPro"/>
</dbReference>
<dbReference type="InterPro" id="IPR004843">
    <property type="entry name" value="Calcineurin-like_PHP"/>
</dbReference>
<sequence length="313" mass="33743">SSTMASLKNIKFLVISDTHDLTLSSDTTQAFRTPAPKADVVLHCGDITENGSSESYCRAINLLSNLDAELKLVIAGNHDIDLDPTCVSQAEHEAAIKALTGSTAKDNGIIYLTEGIHTFTLSNSATFTIYASPYTPQYGESAFQYPSCEDRYNPSHLKLTPEWAQNVATATSTIPDNVRIDIVMTHGPPKYILDETASRNSGGCEHLRRTICRVKPLLHAFGHVHQGYGAQRVIWRHPVSEVADAKVGKGIVAADDFFVGKNSAKKKRFAAVNPEITTGLVEGEGTLMVNAAIRGEGGALNAPWLVELALPIA</sequence>
<dbReference type="Pfam" id="PF00149">
    <property type="entry name" value="Metallophos"/>
    <property type="match status" value="1"/>
</dbReference>
<proteinExistence type="predicted"/>